<protein>
    <submittedName>
        <fullName evidence="3">Vesicle-mediated transport protein Vid24</fullName>
    </submittedName>
</protein>
<dbReference type="OrthoDB" id="62at2759"/>
<dbReference type="GO" id="GO:0005773">
    <property type="term" value="C:vacuole"/>
    <property type="evidence" value="ECO:0007669"/>
    <property type="project" value="GOC"/>
</dbReference>
<evidence type="ECO:0000313" key="3">
    <source>
        <dbReference type="EMBL" id="CRG85024.1"/>
    </source>
</evidence>
<keyword evidence="4" id="KW-1185">Reference proteome</keyword>
<dbReference type="GO" id="GO:0006623">
    <property type="term" value="P:protein targeting to vacuole"/>
    <property type="evidence" value="ECO:0007669"/>
    <property type="project" value="TreeGrafter"/>
</dbReference>
<feature type="region of interest" description="Disordered" evidence="2">
    <location>
        <begin position="39"/>
        <end position="78"/>
    </location>
</feature>
<proteinExistence type="inferred from homology"/>
<name>A0A0U1LP67_TALIS</name>
<evidence type="ECO:0000313" key="4">
    <source>
        <dbReference type="Proteomes" id="UP000054383"/>
    </source>
</evidence>
<organism evidence="3 4">
    <name type="scientific">Talaromyces islandicus</name>
    <name type="common">Penicillium islandicum</name>
    <dbReference type="NCBI Taxonomy" id="28573"/>
    <lineage>
        <taxon>Eukaryota</taxon>
        <taxon>Fungi</taxon>
        <taxon>Dikarya</taxon>
        <taxon>Ascomycota</taxon>
        <taxon>Pezizomycotina</taxon>
        <taxon>Eurotiomycetes</taxon>
        <taxon>Eurotiomycetidae</taxon>
        <taxon>Eurotiales</taxon>
        <taxon>Trichocomaceae</taxon>
        <taxon>Talaromyces</taxon>
        <taxon>Talaromyces sect. Islandici</taxon>
    </lineage>
</organism>
<accession>A0A0U1LP67</accession>
<dbReference type="EMBL" id="CVMT01000002">
    <property type="protein sequence ID" value="CRG85024.1"/>
    <property type="molecule type" value="Genomic_DNA"/>
</dbReference>
<comment type="similarity">
    <text evidence="1">Belongs to the GID4/VID24 family.</text>
</comment>
<evidence type="ECO:0000256" key="1">
    <source>
        <dbReference type="ARBA" id="ARBA00061469"/>
    </source>
</evidence>
<dbReference type="PANTHER" id="PTHR14534">
    <property type="entry name" value="VACUOLAR IMPORT AND DEGRADATION PROTEIN 24"/>
    <property type="match status" value="1"/>
</dbReference>
<dbReference type="STRING" id="28573.A0A0U1LP67"/>
<dbReference type="GO" id="GO:0034657">
    <property type="term" value="C:GID complex"/>
    <property type="evidence" value="ECO:0007669"/>
    <property type="project" value="TreeGrafter"/>
</dbReference>
<dbReference type="GO" id="GO:0007039">
    <property type="term" value="P:protein catabolic process in the vacuole"/>
    <property type="evidence" value="ECO:0007669"/>
    <property type="project" value="TreeGrafter"/>
</dbReference>
<dbReference type="GO" id="GO:0045721">
    <property type="term" value="P:negative regulation of gluconeogenesis"/>
    <property type="evidence" value="ECO:0007669"/>
    <property type="project" value="TreeGrafter"/>
</dbReference>
<reference evidence="3 4" key="1">
    <citation type="submission" date="2015-04" db="EMBL/GenBank/DDBJ databases">
        <authorList>
            <person name="Syromyatnikov M.Y."/>
            <person name="Popov V.N."/>
        </authorList>
    </citation>
    <scope>NUCLEOTIDE SEQUENCE [LARGE SCALE GENOMIC DNA]</scope>
    <source>
        <strain evidence="3">WF-38-12</strain>
    </source>
</reference>
<feature type="region of interest" description="Disordered" evidence="2">
    <location>
        <begin position="109"/>
        <end position="141"/>
    </location>
</feature>
<dbReference type="Proteomes" id="UP000054383">
    <property type="component" value="Unassembled WGS sequence"/>
</dbReference>
<dbReference type="Pfam" id="PF09783">
    <property type="entry name" value="Vac_ImportDeg"/>
    <property type="match status" value="1"/>
</dbReference>
<dbReference type="GO" id="GO:0043161">
    <property type="term" value="P:proteasome-mediated ubiquitin-dependent protein catabolic process"/>
    <property type="evidence" value="ECO:0007669"/>
    <property type="project" value="TreeGrafter"/>
</dbReference>
<feature type="compositionally biased region" description="Low complexity" evidence="2">
    <location>
        <begin position="58"/>
        <end position="67"/>
    </location>
</feature>
<gene>
    <name evidence="3" type="ORF">PISL3812_02176</name>
</gene>
<dbReference type="InterPro" id="IPR018618">
    <property type="entry name" value="GID4/10-like"/>
</dbReference>
<evidence type="ECO:0000256" key="2">
    <source>
        <dbReference type="SAM" id="MobiDB-lite"/>
    </source>
</evidence>
<feature type="compositionally biased region" description="Low complexity" evidence="2">
    <location>
        <begin position="120"/>
        <end position="140"/>
    </location>
</feature>
<dbReference type="AlphaFoldDB" id="A0A0U1LP67"/>
<sequence length="212" mass="22781">MPTPSDNASDLIAASALAEEEPIAHATCPPEVIRQTQATYSVASEERPVDGQQHAVAEEIAATGGTTTEEDTQGSGNAEPIVIEPVDELSPKSLAHEEDAFMTTTLSAESAHLETKEDQSSSPTGSATSSVVSSSSSSSSFNYDFSNVRLLPNYTSSFLRSGSRFEGTQQSDSQVYHVDVEIKHVDMAESYLCGYLRIQGKFFCDQNPMLMN</sequence>
<dbReference type="PANTHER" id="PTHR14534:SF3">
    <property type="entry name" value="GID COMPLEX SUBUNIT 4 HOMOLOG"/>
    <property type="match status" value="1"/>
</dbReference>